<dbReference type="InterPro" id="IPR005255">
    <property type="entry name" value="PdxA_fam"/>
</dbReference>
<keyword evidence="2 4" id="KW-0560">Oxidoreductase</keyword>
<dbReference type="SUPFAM" id="SSF53659">
    <property type="entry name" value="Isocitrate/Isopropylmalate dehydrogenase-like"/>
    <property type="match status" value="1"/>
</dbReference>
<organism evidence="4 5">
    <name type="scientific">Petrimonas mucosa</name>
    <dbReference type="NCBI Taxonomy" id="1642646"/>
    <lineage>
        <taxon>Bacteria</taxon>
        <taxon>Pseudomonadati</taxon>
        <taxon>Bacteroidota</taxon>
        <taxon>Bacteroidia</taxon>
        <taxon>Bacteroidales</taxon>
        <taxon>Dysgonomonadaceae</taxon>
        <taxon>Petrimonas</taxon>
    </lineage>
</organism>
<name>A0A1G4GB63_9BACT</name>
<protein>
    <submittedName>
        <fullName evidence="4">4-hydroxythreonine-4-phosphate dehydrogenase</fullName>
        <ecNumber evidence="4">1.1.1.262</ecNumber>
    </submittedName>
</protein>
<evidence type="ECO:0000313" key="4">
    <source>
        <dbReference type="EMBL" id="SCM59748.1"/>
    </source>
</evidence>
<dbReference type="GO" id="GO:0050570">
    <property type="term" value="F:4-hydroxythreonine-4-phosphate dehydrogenase activity"/>
    <property type="evidence" value="ECO:0007669"/>
    <property type="project" value="UniProtKB-EC"/>
</dbReference>
<sequence>MSEQIRVGITHGDINGVGYEILLKTFADERMQELFTPIIYGSSKSASYHRKVLDYSPISFHFINHAEECSQRKINLLNCVKEEVRIELGSATPEAGESAFIALDAAVRDLQAKKIDVLVTLPINKETIQNEQFRFPGHTEFLQDRFGGSDKALMIMASESLRIALATTHVPISEVPGKLSKELIVEKLTTLDFSLKRDFRIELPRIAVLGLNPHAGENGLLGDEELQIIAPAVKAAQEAGILCAGPFAADGFFGTGRYREFDAVLAMYHDQGLVPFKTIAMDSGVNFTAGLSVVRTSPDHGTAYDIAGQNRASEESFRQAIYMAIDIYNNRRAYDEARENPLQKMFFDRGKDDVRLDLTQEEEDKV</sequence>
<dbReference type="GO" id="GO:0051287">
    <property type="term" value="F:NAD binding"/>
    <property type="evidence" value="ECO:0007669"/>
    <property type="project" value="InterPro"/>
</dbReference>
<dbReference type="STRING" id="1642646.ING2E5A_2954"/>
<gene>
    <name evidence="4" type="primary">pdxA</name>
    <name evidence="4" type="ORF">ING2E5A_2954</name>
</gene>
<evidence type="ECO:0000313" key="5">
    <source>
        <dbReference type="Proteomes" id="UP000178485"/>
    </source>
</evidence>
<dbReference type="Pfam" id="PF04166">
    <property type="entry name" value="PdxA"/>
    <property type="match status" value="1"/>
</dbReference>
<evidence type="ECO:0000256" key="2">
    <source>
        <dbReference type="ARBA" id="ARBA00023002"/>
    </source>
</evidence>
<reference evidence="4 5" key="1">
    <citation type="submission" date="2016-08" db="EMBL/GenBank/DDBJ databases">
        <authorList>
            <person name="Seilhamer J.J."/>
        </authorList>
    </citation>
    <scope>NUCLEOTIDE SEQUENCE [LARGE SCALE GENOMIC DNA]</scope>
    <source>
        <strain evidence="4">ING2-E5A</strain>
    </source>
</reference>
<keyword evidence="1" id="KW-0479">Metal-binding</keyword>
<keyword evidence="3" id="KW-0520">NAD</keyword>
<dbReference type="GO" id="GO:0046872">
    <property type="term" value="F:metal ion binding"/>
    <property type="evidence" value="ECO:0007669"/>
    <property type="project" value="UniProtKB-KW"/>
</dbReference>
<dbReference type="EC" id="1.1.1.262" evidence="4"/>
<keyword evidence="5" id="KW-1185">Reference proteome</keyword>
<dbReference type="NCBIfam" id="TIGR00557">
    <property type="entry name" value="pdxA"/>
    <property type="match status" value="1"/>
</dbReference>
<dbReference type="Gene3D" id="3.40.718.10">
    <property type="entry name" value="Isopropylmalate Dehydrogenase"/>
    <property type="match status" value="1"/>
</dbReference>
<dbReference type="Proteomes" id="UP000178485">
    <property type="component" value="Chromosome i"/>
</dbReference>
<dbReference type="EMBL" id="LT608328">
    <property type="protein sequence ID" value="SCM59748.1"/>
    <property type="molecule type" value="Genomic_DNA"/>
</dbReference>
<dbReference type="RefSeq" id="WP_071137982.1">
    <property type="nucleotide sequence ID" value="NZ_LT608328.1"/>
</dbReference>
<proteinExistence type="predicted"/>
<accession>A0A1G4GB63</accession>
<dbReference type="AlphaFoldDB" id="A0A1G4GB63"/>
<evidence type="ECO:0000256" key="1">
    <source>
        <dbReference type="ARBA" id="ARBA00022723"/>
    </source>
</evidence>
<dbReference type="PANTHER" id="PTHR30004:SF6">
    <property type="entry name" value="D-THREONATE 4-PHOSPHATE DEHYDROGENASE"/>
    <property type="match status" value="1"/>
</dbReference>
<dbReference type="KEGG" id="pmuc:ING2E5A_2954"/>
<evidence type="ECO:0000256" key="3">
    <source>
        <dbReference type="ARBA" id="ARBA00023027"/>
    </source>
</evidence>
<dbReference type="PANTHER" id="PTHR30004">
    <property type="entry name" value="4-HYDROXYTHREONINE-4-PHOSPHATE DEHYDROGENASE"/>
    <property type="match status" value="1"/>
</dbReference>